<protein>
    <submittedName>
        <fullName evidence="1">Uncharacterized protein</fullName>
    </submittedName>
</protein>
<name>A0A8T0F5Y2_ARGBR</name>
<sequence length="114" mass="12650">MQLHFEGYGDRCTIKGDASIGPSTPPQPNLTFAGLFQCPRSFQMKIRLLSGCTGKTGTVREKEIATIHLPPVTCLLPHFCWPCLAINVHTDLERVGGFGHLCRNCDVRRRAEVL</sequence>
<evidence type="ECO:0000313" key="2">
    <source>
        <dbReference type="Proteomes" id="UP000807504"/>
    </source>
</evidence>
<dbReference type="Proteomes" id="UP000807504">
    <property type="component" value="Unassembled WGS sequence"/>
</dbReference>
<gene>
    <name evidence="1" type="ORF">HNY73_010438</name>
</gene>
<reference evidence="1" key="1">
    <citation type="journal article" date="2020" name="bioRxiv">
        <title>Chromosome-level reference genome of the European wasp spider Argiope bruennichi: a resource for studies on range expansion and evolutionary adaptation.</title>
        <authorList>
            <person name="Sheffer M.M."/>
            <person name="Hoppe A."/>
            <person name="Krehenwinkel H."/>
            <person name="Uhl G."/>
            <person name="Kuss A.W."/>
            <person name="Jensen L."/>
            <person name="Jensen C."/>
            <person name="Gillespie R.G."/>
            <person name="Hoff K.J."/>
            <person name="Prost S."/>
        </authorList>
    </citation>
    <scope>NUCLEOTIDE SEQUENCE</scope>
</reference>
<keyword evidence="2" id="KW-1185">Reference proteome</keyword>
<evidence type="ECO:0000313" key="1">
    <source>
        <dbReference type="EMBL" id="KAF8784809.1"/>
    </source>
</evidence>
<reference evidence="1" key="2">
    <citation type="submission" date="2020-06" db="EMBL/GenBank/DDBJ databases">
        <authorList>
            <person name="Sheffer M."/>
        </authorList>
    </citation>
    <scope>NUCLEOTIDE SEQUENCE</scope>
</reference>
<accession>A0A8T0F5Y2</accession>
<organism evidence="1 2">
    <name type="scientific">Argiope bruennichi</name>
    <name type="common">Wasp spider</name>
    <name type="synonym">Aranea bruennichi</name>
    <dbReference type="NCBI Taxonomy" id="94029"/>
    <lineage>
        <taxon>Eukaryota</taxon>
        <taxon>Metazoa</taxon>
        <taxon>Ecdysozoa</taxon>
        <taxon>Arthropoda</taxon>
        <taxon>Chelicerata</taxon>
        <taxon>Arachnida</taxon>
        <taxon>Araneae</taxon>
        <taxon>Araneomorphae</taxon>
        <taxon>Entelegynae</taxon>
        <taxon>Araneoidea</taxon>
        <taxon>Araneidae</taxon>
        <taxon>Argiope</taxon>
    </lineage>
</organism>
<dbReference type="AlphaFoldDB" id="A0A8T0F5Y2"/>
<proteinExistence type="predicted"/>
<comment type="caution">
    <text evidence="1">The sequence shown here is derived from an EMBL/GenBank/DDBJ whole genome shotgun (WGS) entry which is preliminary data.</text>
</comment>
<dbReference type="EMBL" id="JABXBU010000030">
    <property type="protein sequence ID" value="KAF8784809.1"/>
    <property type="molecule type" value="Genomic_DNA"/>
</dbReference>